<proteinExistence type="predicted"/>
<evidence type="ECO:0008006" key="3">
    <source>
        <dbReference type="Google" id="ProtNLM"/>
    </source>
</evidence>
<gene>
    <name evidence="1" type="ORF">NWE73_13280</name>
</gene>
<accession>A0ABT6DKF5</accession>
<comment type="caution">
    <text evidence="1">The sequence shown here is derived from an EMBL/GenBank/DDBJ whole genome shotgun (WGS) entry which is preliminary data.</text>
</comment>
<evidence type="ECO:0000313" key="2">
    <source>
        <dbReference type="Proteomes" id="UP001152321"/>
    </source>
</evidence>
<evidence type="ECO:0000313" key="1">
    <source>
        <dbReference type="EMBL" id="MDG0817347.1"/>
    </source>
</evidence>
<dbReference type="Proteomes" id="UP001152321">
    <property type="component" value="Unassembled WGS sequence"/>
</dbReference>
<name>A0ABT6DKF5_9BACT</name>
<keyword evidence="2" id="KW-1185">Reference proteome</keyword>
<protein>
    <recommendedName>
        <fullName evidence="3">Capsule biosynthesis protein</fullName>
    </recommendedName>
</protein>
<reference evidence="1" key="1">
    <citation type="submission" date="2022-08" db="EMBL/GenBank/DDBJ databases">
        <title>Novel Bdellovibrio Species Isolated from Svalbard: Designation Bdellovibrio svalbardensis.</title>
        <authorList>
            <person name="Mitchell R.J."/>
            <person name="Choi S.Y."/>
        </authorList>
    </citation>
    <scope>NUCLEOTIDE SEQUENCE</scope>
    <source>
        <strain evidence="1">PAP01</strain>
    </source>
</reference>
<organism evidence="1 2">
    <name type="scientific">Bdellovibrio svalbardensis</name>
    <dbReference type="NCBI Taxonomy" id="2972972"/>
    <lineage>
        <taxon>Bacteria</taxon>
        <taxon>Pseudomonadati</taxon>
        <taxon>Bdellovibrionota</taxon>
        <taxon>Bdellovibrionia</taxon>
        <taxon>Bdellovibrionales</taxon>
        <taxon>Pseudobdellovibrionaceae</taxon>
        <taxon>Bdellovibrio</taxon>
    </lineage>
</organism>
<dbReference type="EMBL" id="JANRMI010000004">
    <property type="protein sequence ID" value="MDG0817347.1"/>
    <property type="molecule type" value="Genomic_DNA"/>
</dbReference>
<sequence length="436" mass="50163">MASDIVARLKKLESDAGFIERFSCVESSSWIAIKNLLLQTEMIEVKEEYPHKRQLASLRGLMLILRSSIYYFLKIFKFQKKSIFLGASSGLFFNNGQILDSYFPYSEVDPKSVFYMLNCADFDHLTKMKSYFRNHKIVMENFLVGPIKVILGRLWAEAAWFSSNKQLDAAYETMSREFRLSKKALYLAHYKFIAGNWAFRIFFAPLRMNNAYVVSAYTKSDLVSALKRKGVHVTEIQHGFVGRSHPGYNYNLPQGVLPTPDEVFVYNEFWKDELARAGYYQPAQIKITGRLKYDLVEKKAGQLEASIIVFTGQGAFYNEISQFFKESDAELGARNIQLIYKAHPRETSEDLANLAKAIAGLSNVSIYQGEHGTEFLIKNSLAHISIFSSCHFDAIHFLNKTFILDVMKDNFLNPYCLEYPDQYLKISKIDEVIRMI</sequence>
<dbReference type="RefSeq" id="WP_277578825.1">
    <property type="nucleotide sequence ID" value="NZ_JANRMI010000004.1"/>
</dbReference>